<gene>
    <name evidence="2" type="ORF">Msub_10209</name>
</gene>
<dbReference type="SUPFAM" id="SSF47413">
    <property type="entry name" value="lambda repressor-like DNA-binding domains"/>
    <property type="match status" value="1"/>
</dbReference>
<name>A0A0J7J660_9GAMM</name>
<dbReference type="EMBL" id="LFBU01000001">
    <property type="protein sequence ID" value="KMQ74038.1"/>
    <property type="molecule type" value="Genomic_DNA"/>
</dbReference>
<evidence type="ECO:0000313" key="3">
    <source>
        <dbReference type="Proteomes" id="UP000036102"/>
    </source>
</evidence>
<dbReference type="Gene3D" id="1.10.260.40">
    <property type="entry name" value="lambda repressor-like DNA-binding domains"/>
    <property type="match status" value="1"/>
</dbReference>
<dbReference type="GO" id="GO:0003677">
    <property type="term" value="F:DNA binding"/>
    <property type="evidence" value="ECO:0007669"/>
    <property type="project" value="InterPro"/>
</dbReference>
<dbReference type="STRING" id="1658765.Msub_10209"/>
<dbReference type="InterPro" id="IPR010982">
    <property type="entry name" value="Lambda_DNA-bd_dom_sf"/>
</dbReference>
<dbReference type="PATRIC" id="fig|1658765.3.peg.202"/>
<accession>A0A0J7J660</accession>
<comment type="caution">
    <text evidence="2">The sequence shown here is derived from an EMBL/GenBank/DDBJ whole genome shotgun (WGS) entry which is preliminary data.</text>
</comment>
<evidence type="ECO:0000256" key="1">
    <source>
        <dbReference type="SAM" id="MobiDB-lite"/>
    </source>
</evidence>
<sequence>MPGKRKESEQDAGIGTGFPNLASGIGTRIKTAASKVGTRASAAKAAGVSDDMLYRYIREQSPPSFSAMAGLAAAAGVRLEWIATGEGRPEARSAESESQGELDLDLLEHVAHTTFEELDDRGLTLDPANKARLVRVLYRHFVSRKEQVDHETVSNIIDLAAFR</sequence>
<organism evidence="2 3">
    <name type="scientific">Marinobacter subterrani</name>
    <dbReference type="NCBI Taxonomy" id="1658765"/>
    <lineage>
        <taxon>Bacteria</taxon>
        <taxon>Pseudomonadati</taxon>
        <taxon>Pseudomonadota</taxon>
        <taxon>Gammaproteobacteria</taxon>
        <taxon>Pseudomonadales</taxon>
        <taxon>Marinobacteraceae</taxon>
        <taxon>Marinobacter</taxon>
    </lineage>
</organism>
<proteinExistence type="predicted"/>
<dbReference type="Proteomes" id="UP000036102">
    <property type="component" value="Unassembled WGS sequence"/>
</dbReference>
<keyword evidence="3" id="KW-1185">Reference proteome</keyword>
<feature type="region of interest" description="Disordered" evidence="1">
    <location>
        <begin position="1"/>
        <end position="24"/>
    </location>
</feature>
<reference evidence="2 3" key="1">
    <citation type="submission" date="2015-06" db="EMBL/GenBank/DDBJ databases">
        <title>Marinobacter subterrani, a genetically tractable neutrophilic iron-oxidizing strain isolated from the Soudan Iron Mine.</title>
        <authorList>
            <person name="Bonis B.M."/>
            <person name="Gralnick J.A."/>
        </authorList>
    </citation>
    <scope>NUCLEOTIDE SEQUENCE [LARGE SCALE GENOMIC DNA]</scope>
    <source>
        <strain evidence="2 3">JG233</strain>
    </source>
</reference>
<protein>
    <submittedName>
        <fullName evidence="2">Helix-turn-helix protein</fullName>
    </submittedName>
</protein>
<dbReference type="AlphaFoldDB" id="A0A0J7J660"/>
<evidence type="ECO:0000313" key="2">
    <source>
        <dbReference type="EMBL" id="KMQ74038.1"/>
    </source>
</evidence>